<feature type="chain" id="PRO_5046726366" description="DUF4794 domain-containing protein" evidence="1">
    <location>
        <begin position="23"/>
        <end position="145"/>
    </location>
</feature>
<dbReference type="InterPro" id="IPR032011">
    <property type="entry name" value="DUF4794"/>
</dbReference>
<reference evidence="4" key="1">
    <citation type="journal article" date="2021" name="Elife">
        <title>Highly contiguous assemblies of 101 drosophilid genomes.</title>
        <authorList>
            <person name="Kim B.Y."/>
            <person name="Wang J.R."/>
            <person name="Miller D.E."/>
            <person name="Barmina O."/>
            <person name="Delaney E."/>
            <person name="Thompson A."/>
            <person name="Comeault A.A."/>
            <person name="Peede D."/>
            <person name="D'Agostino E.R."/>
            <person name="Pelaez J."/>
            <person name="Aguilar J.M."/>
            <person name="Haji D."/>
            <person name="Matsunaga T."/>
            <person name="Armstrong E.E."/>
            <person name="Zych M."/>
            <person name="Ogawa Y."/>
            <person name="Stamenkovic-Radak M."/>
            <person name="Jelic M."/>
            <person name="Veselinovic M.S."/>
            <person name="Tanaskovic M."/>
            <person name="Eric P."/>
            <person name="Gao J.J."/>
            <person name="Katoh T.K."/>
            <person name="Toda M.J."/>
            <person name="Watabe H."/>
            <person name="Watada M."/>
            <person name="Davis J.S."/>
            <person name="Moyle L.C."/>
            <person name="Manoli G."/>
            <person name="Bertolini E."/>
            <person name="Kostal V."/>
            <person name="Hawley R.S."/>
            <person name="Takahashi A."/>
            <person name="Jones C.D."/>
            <person name="Price D.K."/>
            <person name="Whiteman N."/>
            <person name="Kopp A."/>
            <person name="Matute D.R."/>
            <person name="Petrov D.A."/>
        </authorList>
    </citation>
    <scope>NUCLEOTIDE SEQUENCE [LARGE SCALE GENOMIC DNA]</scope>
</reference>
<keyword evidence="1" id="KW-0732">Signal</keyword>
<name>A0ABM5HHI8_DRORH</name>
<organism evidence="3 4">
    <name type="scientific">Drosophila rhopaloa</name>
    <name type="common">Fruit fly</name>
    <dbReference type="NCBI Taxonomy" id="1041015"/>
    <lineage>
        <taxon>Eukaryota</taxon>
        <taxon>Metazoa</taxon>
        <taxon>Ecdysozoa</taxon>
        <taxon>Arthropoda</taxon>
        <taxon>Hexapoda</taxon>
        <taxon>Insecta</taxon>
        <taxon>Pterygota</taxon>
        <taxon>Neoptera</taxon>
        <taxon>Endopterygota</taxon>
        <taxon>Diptera</taxon>
        <taxon>Brachycera</taxon>
        <taxon>Muscomorpha</taxon>
        <taxon>Ephydroidea</taxon>
        <taxon>Drosophilidae</taxon>
        <taxon>Drosophila</taxon>
        <taxon>Sophophora</taxon>
    </lineage>
</organism>
<keyword evidence="4" id="KW-1185">Reference proteome</keyword>
<sequence length="145" mass="15092">MARSSTVVWLLAGLFLIGLVRAGEGVRLQQQQGATSYPAAGLKPARQFALPAGQSKSARLVANSEAQEDLDDAAEEVEVMQPQAPPVPRPAPAPVPAVPVTPTIAYYPAGAVGFFQPAAFAKIIHAPQQAAALAATPRYYAAYLG</sequence>
<reference evidence="3" key="2">
    <citation type="submission" date="2025-05" db="UniProtKB">
        <authorList>
            <consortium name="EnsemblMetazoa"/>
        </authorList>
    </citation>
    <scope>IDENTIFICATION</scope>
</reference>
<proteinExistence type="predicted"/>
<dbReference type="GeneID" id="108045580"/>
<evidence type="ECO:0000313" key="3">
    <source>
        <dbReference type="EnsemblMetazoa" id="XP_016980438.2"/>
    </source>
</evidence>
<accession>A0ABM5HHI8</accession>
<dbReference type="EnsemblMetazoa" id="XM_017124949.2">
    <property type="protein sequence ID" value="XP_016980438.2"/>
    <property type="gene ID" value="LOC108045580"/>
</dbReference>
<dbReference type="RefSeq" id="XP_016980438.2">
    <property type="nucleotide sequence ID" value="XM_017124949.2"/>
</dbReference>
<evidence type="ECO:0000256" key="1">
    <source>
        <dbReference type="SAM" id="SignalP"/>
    </source>
</evidence>
<evidence type="ECO:0000259" key="2">
    <source>
        <dbReference type="Pfam" id="PF16042"/>
    </source>
</evidence>
<feature type="signal peptide" evidence="1">
    <location>
        <begin position="1"/>
        <end position="22"/>
    </location>
</feature>
<dbReference type="Pfam" id="PF16042">
    <property type="entry name" value="DUF4794"/>
    <property type="match status" value="1"/>
</dbReference>
<protein>
    <recommendedName>
        <fullName evidence="2">DUF4794 domain-containing protein</fullName>
    </recommendedName>
</protein>
<evidence type="ECO:0000313" key="4">
    <source>
        <dbReference type="Proteomes" id="UP001652680"/>
    </source>
</evidence>
<feature type="domain" description="DUF4794" evidence="2">
    <location>
        <begin position="35"/>
        <end position="114"/>
    </location>
</feature>
<dbReference type="Proteomes" id="UP001652680">
    <property type="component" value="Unassembled WGS sequence"/>
</dbReference>